<dbReference type="InterPro" id="IPR003661">
    <property type="entry name" value="HisK_dim/P_dom"/>
</dbReference>
<dbReference type="InterPro" id="IPR050351">
    <property type="entry name" value="BphY/WalK/GraS-like"/>
</dbReference>
<dbReference type="Pfam" id="PF13426">
    <property type="entry name" value="PAS_9"/>
    <property type="match status" value="1"/>
</dbReference>
<evidence type="ECO:0000256" key="7">
    <source>
        <dbReference type="ARBA" id="ARBA00022840"/>
    </source>
</evidence>
<dbReference type="CDD" id="cd00082">
    <property type="entry name" value="HisKA"/>
    <property type="match status" value="1"/>
</dbReference>
<protein>
    <recommendedName>
        <fullName evidence="2">histidine kinase</fullName>
        <ecNumber evidence="2">2.7.13.3</ecNumber>
    </recommendedName>
</protein>
<evidence type="ECO:0000256" key="4">
    <source>
        <dbReference type="ARBA" id="ARBA00022679"/>
    </source>
</evidence>
<comment type="catalytic activity">
    <reaction evidence="1">
        <text>ATP + protein L-histidine = ADP + protein N-phospho-L-histidine.</text>
        <dbReference type="EC" id="2.7.13.3"/>
    </reaction>
</comment>
<feature type="domain" description="Histidine kinase" evidence="10">
    <location>
        <begin position="192"/>
        <end position="412"/>
    </location>
</feature>
<dbReference type="FunFam" id="3.30.565.10:FF:000037">
    <property type="entry name" value="Hybrid sensor histidine kinase/response regulator"/>
    <property type="match status" value="1"/>
</dbReference>
<dbReference type="InterPro" id="IPR003594">
    <property type="entry name" value="HATPase_dom"/>
</dbReference>
<evidence type="ECO:0000256" key="1">
    <source>
        <dbReference type="ARBA" id="ARBA00000085"/>
    </source>
</evidence>
<organism evidence="12 13">
    <name type="scientific">Thermotoga petrophila (strain ATCC BAA-488 / DSM 13995 / JCM 10881 / RKU-1)</name>
    <dbReference type="NCBI Taxonomy" id="390874"/>
    <lineage>
        <taxon>Bacteria</taxon>
        <taxon>Thermotogati</taxon>
        <taxon>Thermotogota</taxon>
        <taxon>Thermotogae</taxon>
        <taxon>Thermotogales</taxon>
        <taxon>Thermotogaceae</taxon>
        <taxon>Thermotoga</taxon>
    </lineage>
</organism>
<dbReference type="Gene3D" id="3.30.450.20">
    <property type="entry name" value="PAS domain"/>
    <property type="match status" value="1"/>
</dbReference>
<evidence type="ECO:0000256" key="8">
    <source>
        <dbReference type="ARBA" id="ARBA00023012"/>
    </source>
</evidence>
<dbReference type="InterPro" id="IPR005467">
    <property type="entry name" value="His_kinase_dom"/>
</dbReference>
<sequence>MSIFLFVVVAVLFVLLFLVFRKRLSEYRIFIEKLSDMLGEKDVPPLYLFERLKKYVDNLKETISRVEVSRDNFLTILNSLSEPIFILDREGKITFLNEIARELVQGRINPEGRPYYEIFEDYYISEMVEETIKSEEPQEGTLVTYVGNEKKYFHVKVIPVELKSGDKIFVILFHDVTKERKLDEMRREFIATVSHELRTPLTSIHGYAETLLEDDLEDKELVKRFLKIIEEESARMTRLINDLLDLEKMEESEVNFEMKDVDLCEVIEYVYKIIQPIAEENEVDLVVECEDVVVRGNKERLIQMLLNLVDNAVKYTSLKEKGEKKVWVRAYDTPDWVVLEVEDTGPGIPKEAQSRIFEKFYRVDKARSRKMGGTGLGLTIVKTIVDKHGGRIEVESEINQGTVMRVFLPKRG</sequence>
<dbReference type="InterPro" id="IPR004358">
    <property type="entry name" value="Sig_transdc_His_kin-like_C"/>
</dbReference>
<dbReference type="Pfam" id="PF00512">
    <property type="entry name" value="HisKA"/>
    <property type="match status" value="1"/>
</dbReference>
<dbReference type="PANTHER" id="PTHR45453:SF1">
    <property type="entry name" value="PHOSPHATE REGULON SENSOR PROTEIN PHOR"/>
    <property type="match status" value="1"/>
</dbReference>
<dbReference type="GO" id="GO:0005524">
    <property type="term" value="F:ATP binding"/>
    <property type="evidence" value="ECO:0007669"/>
    <property type="project" value="UniProtKB-KW"/>
</dbReference>
<dbReference type="PRINTS" id="PR00344">
    <property type="entry name" value="BCTRLSENSOR"/>
</dbReference>
<dbReference type="Gene3D" id="3.30.565.10">
    <property type="entry name" value="Histidine kinase-like ATPase, C-terminal domain"/>
    <property type="match status" value="1"/>
</dbReference>
<dbReference type="PANTHER" id="PTHR45453">
    <property type="entry name" value="PHOSPHATE REGULON SENSOR PROTEIN PHOR"/>
    <property type="match status" value="1"/>
</dbReference>
<dbReference type="GO" id="GO:0005886">
    <property type="term" value="C:plasma membrane"/>
    <property type="evidence" value="ECO:0007669"/>
    <property type="project" value="TreeGrafter"/>
</dbReference>
<dbReference type="eggNOG" id="COG5002">
    <property type="taxonomic scope" value="Bacteria"/>
</dbReference>
<dbReference type="InterPro" id="IPR036890">
    <property type="entry name" value="HATPase_C_sf"/>
</dbReference>
<dbReference type="SUPFAM" id="SSF47384">
    <property type="entry name" value="Homodimeric domain of signal transducing histidine kinase"/>
    <property type="match status" value="1"/>
</dbReference>
<dbReference type="EMBL" id="CP000702">
    <property type="protein sequence ID" value="ABQ47151.1"/>
    <property type="molecule type" value="Genomic_DNA"/>
</dbReference>
<evidence type="ECO:0000313" key="13">
    <source>
        <dbReference type="Proteomes" id="UP000006558"/>
    </source>
</evidence>
<dbReference type="STRING" id="390874.Tpet_1137"/>
<dbReference type="PROSITE" id="PS50109">
    <property type="entry name" value="HIS_KIN"/>
    <property type="match status" value="1"/>
</dbReference>
<dbReference type="CDD" id="cd00130">
    <property type="entry name" value="PAS"/>
    <property type="match status" value="1"/>
</dbReference>
<dbReference type="AlphaFoldDB" id="A5ILS8"/>
<keyword evidence="6 12" id="KW-0418">Kinase</keyword>
<gene>
    <name evidence="12" type="ordered locus">Tpet_1137</name>
</gene>
<keyword evidence="8" id="KW-0902">Two-component regulatory system</keyword>
<dbReference type="InterPro" id="IPR035965">
    <property type="entry name" value="PAS-like_dom_sf"/>
</dbReference>
<evidence type="ECO:0000256" key="3">
    <source>
        <dbReference type="ARBA" id="ARBA00022553"/>
    </source>
</evidence>
<dbReference type="GO" id="GO:0016036">
    <property type="term" value="P:cellular response to phosphate starvation"/>
    <property type="evidence" value="ECO:0007669"/>
    <property type="project" value="TreeGrafter"/>
</dbReference>
<accession>A5ILS8</accession>
<keyword evidence="9" id="KW-0472">Membrane</keyword>
<dbReference type="RefSeq" id="WP_011943666.1">
    <property type="nucleotide sequence ID" value="NC_009486.1"/>
</dbReference>
<dbReference type="InterPro" id="IPR000014">
    <property type="entry name" value="PAS"/>
</dbReference>
<keyword evidence="5" id="KW-0547">Nucleotide-binding</keyword>
<evidence type="ECO:0000259" key="11">
    <source>
        <dbReference type="PROSITE" id="PS50112"/>
    </source>
</evidence>
<keyword evidence="7" id="KW-0067">ATP-binding</keyword>
<keyword evidence="4 12" id="KW-0808">Transferase</keyword>
<evidence type="ECO:0000313" key="12">
    <source>
        <dbReference type="EMBL" id="ABQ47151.1"/>
    </source>
</evidence>
<evidence type="ECO:0000259" key="10">
    <source>
        <dbReference type="PROSITE" id="PS50109"/>
    </source>
</evidence>
<feature type="domain" description="PAS" evidence="11">
    <location>
        <begin position="69"/>
        <end position="104"/>
    </location>
</feature>
<evidence type="ECO:0000256" key="5">
    <source>
        <dbReference type="ARBA" id="ARBA00022741"/>
    </source>
</evidence>
<dbReference type="SMART" id="SM00388">
    <property type="entry name" value="HisKA"/>
    <property type="match status" value="1"/>
</dbReference>
<dbReference type="SMART" id="SM00091">
    <property type="entry name" value="PAS"/>
    <property type="match status" value="1"/>
</dbReference>
<reference evidence="13" key="1">
    <citation type="submission" date="2007-05" db="EMBL/GenBank/DDBJ databases">
        <title>Complete sequence of Thermotoga petrophila RKU-1.</title>
        <authorList>
            <consortium name="US DOE Joint Genome Institute"/>
            <person name="Copeland A."/>
            <person name="Lucas S."/>
            <person name="Lapidus A."/>
            <person name="Barry K."/>
            <person name="Glavina del Rio T."/>
            <person name="Dalin E."/>
            <person name="Tice H."/>
            <person name="Pitluck S."/>
            <person name="Sims D."/>
            <person name="Brettin T."/>
            <person name="Bruce D."/>
            <person name="Detter J.C."/>
            <person name="Han C."/>
            <person name="Tapia R."/>
            <person name="Schmutz J."/>
            <person name="Larimer F."/>
            <person name="Land M."/>
            <person name="Hauser L."/>
            <person name="Kyrpides N."/>
            <person name="Mikhailova N."/>
            <person name="Nelson K."/>
            <person name="Gogarten J.P."/>
            <person name="Noll K."/>
            <person name="Richardson P."/>
        </authorList>
    </citation>
    <scope>NUCLEOTIDE SEQUENCE [LARGE SCALE GENOMIC DNA]</scope>
    <source>
        <strain evidence="13">ATCC BAA-488 / DSM 13995 / JCM 10881 / RKU-1</strain>
    </source>
</reference>
<evidence type="ECO:0000256" key="6">
    <source>
        <dbReference type="ARBA" id="ARBA00022777"/>
    </source>
</evidence>
<dbReference type="SUPFAM" id="SSF55785">
    <property type="entry name" value="PYP-like sensor domain (PAS domain)"/>
    <property type="match status" value="1"/>
</dbReference>
<dbReference type="KEGG" id="tpt:Tpet_1137"/>
<dbReference type="GO" id="GO:0000155">
    <property type="term" value="F:phosphorelay sensor kinase activity"/>
    <property type="evidence" value="ECO:0007669"/>
    <property type="project" value="InterPro"/>
</dbReference>
<evidence type="ECO:0000256" key="2">
    <source>
        <dbReference type="ARBA" id="ARBA00012438"/>
    </source>
</evidence>
<proteinExistence type="predicted"/>
<dbReference type="InterPro" id="IPR036097">
    <property type="entry name" value="HisK_dim/P_sf"/>
</dbReference>
<dbReference type="PROSITE" id="PS50112">
    <property type="entry name" value="PAS"/>
    <property type="match status" value="1"/>
</dbReference>
<reference evidence="12 13" key="2">
    <citation type="journal article" date="2009" name="Proc. Natl. Acad. Sci. U.S.A.">
        <title>On the chimeric nature, thermophilic origin, and phylogenetic placement of the Thermotogales.</title>
        <authorList>
            <person name="Zhaxybayeva O."/>
            <person name="Swithers K.S."/>
            <person name="Lapierre P."/>
            <person name="Fournier G.P."/>
            <person name="Bickhart D.M."/>
            <person name="DeBoy R.T."/>
            <person name="Nelson K.E."/>
            <person name="Nesbo C.L."/>
            <person name="Doolittle W.F."/>
            <person name="Gogarten J.P."/>
            <person name="Noll K.M."/>
        </authorList>
    </citation>
    <scope>NUCLEOTIDE SEQUENCE [LARGE SCALE GENOMIC DNA]</scope>
    <source>
        <strain evidence="13">ATCC BAA-488 / DSM 13995 / JCM 10881 / RKU-1</strain>
    </source>
</reference>
<dbReference type="HOGENOM" id="CLU_000445_89_2_0"/>
<keyword evidence="3" id="KW-0597">Phosphoprotein</keyword>
<dbReference type="Pfam" id="PF02518">
    <property type="entry name" value="HATPase_c"/>
    <property type="match status" value="1"/>
</dbReference>
<dbReference type="CDD" id="cd00075">
    <property type="entry name" value="HATPase"/>
    <property type="match status" value="1"/>
</dbReference>
<evidence type="ECO:0000256" key="9">
    <source>
        <dbReference type="ARBA" id="ARBA00023136"/>
    </source>
</evidence>
<dbReference type="Proteomes" id="UP000006558">
    <property type="component" value="Chromosome"/>
</dbReference>
<dbReference type="GO" id="GO:0004721">
    <property type="term" value="F:phosphoprotein phosphatase activity"/>
    <property type="evidence" value="ECO:0007669"/>
    <property type="project" value="TreeGrafter"/>
</dbReference>
<dbReference type="SMART" id="SM00387">
    <property type="entry name" value="HATPase_c"/>
    <property type="match status" value="1"/>
</dbReference>
<dbReference type="SUPFAM" id="SSF55874">
    <property type="entry name" value="ATPase domain of HSP90 chaperone/DNA topoisomerase II/histidine kinase"/>
    <property type="match status" value="1"/>
</dbReference>
<dbReference type="FunFam" id="1.10.287.130:FF:000001">
    <property type="entry name" value="Two-component sensor histidine kinase"/>
    <property type="match status" value="1"/>
</dbReference>
<dbReference type="EC" id="2.7.13.3" evidence="2"/>
<dbReference type="Gene3D" id="1.10.287.130">
    <property type="match status" value="1"/>
</dbReference>
<name>A5ILS8_THEP1</name>